<dbReference type="STRING" id="515619.EUBREC_0754"/>
<evidence type="ECO:0000313" key="3">
    <source>
        <dbReference type="EMBL" id="ACR74540.1"/>
    </source>
</evidence>
<dbReference type="GO" id="GO:0016740">
    <property type="term" value="F:transferase activity"/>
    <property type="evidence" value="ECO:0007669"/>
    <property type="project" value="UniProtKB-KW"/>
</dbReference>
<dbReference type="PaxDb" id="515619-EUBREC_0754"/>
<proteinExistence type="predicted"/>
<dbReference type="CDD" id="cd04647">
    <property type="entry name" value="LbH_MAT_like"/>
    <property type="match status" value="1"/>
</dbReference>
<dbReference type="SUPFAM" id="SSF51161">
    <property type="entry name" value="Trimeric LpxA-like enzymes"/>
    <property type="match status" value="1"/>
</dbReference>
<dbReference type="RefSeq" id="WP_012741656.1">
    <property type="nucleotide sequence ID" value="NC_012781.1"/>
</dbReference>
<reference evidence="3 4" key="1">
    <citation type="journal article" date="2009" name="Proc. Natl. Acad. Sci. U.S.A.">
        <title>Characterizing a model human gut microbiota composed of members of its two dominant bacterial phyla.</title>
        <authorList>
            <person name="Mahowald M.A."/>
            <person name="Rey F.E."/>
            <person name="Seedorf H."/>
            <person name="Turnbaugh P.J."/>
            <person name="Fulton R.S."/>
            <person name="Wollam A."/>
            <person name="Shah N."/>
            <person name="Wang C."/>
            <person name="Magrini V."/>
            <person name="Wilson R.K."/>
            <person name="Cantarel B.L."/>
            <person name="Coutinho P.M."/>
            <person name="Henrissat B."/>
            <person name="Crock L.W."/>
            <person name="Russell A."/>
            <person name="Verberkmoes N.C."/>
            <person name="Hettich R.L."/>
            <person name="Gordon J.I."/>
        </authorList>
    </citation>
    <scope>NUCLEOTIDE SEQUENCE [LARGE SCALE GENOMIC DNA]</scope>
    <source>
        <strain evidence="4">ATCC 33656 / DSM 3377 / JCM 17463 / KCTC 5835 / LMG 30912 / VPI 0990</strain>
    </source>
</reference>
<dbReference type="InterPro" id="IPR001451">
    <property type="entry name" value="Hexapep"/>
</dbReference>
<keyword evidence="2" id="KW-0677">Repeat</keyword>
<sequence>MSRKINNIIFRQRVCCYKDTYLCIDDIDGLKIHGKLKLNWNPISKSIRTGQATFFRMDNHSQLRVGGNFDVFYGNDVHIFSGGKLELGSGFINSYGKIECHKHIKIGKNCAVGPYTIILDSDGHQIFGKRNTDEVIIGNNVWIGARVTILKGVRIGDGAVIAAGTIVNKDVPARALAAGNPMHLICDNVEWTN</sequence>
<dbReference type="GeneID" id="86987633"/>
<dbReference type="PANTHER" id="PTHR23416:SF78">
    <property type="entry name" value="LIPOPOLYSACCHARIDE BIOSYNTHESIS O-ACETYL TRANSFERASE WBBJ-RELATED"/>
    <property type="match status" value="1"/>
</dbReference>
<dbReference type="InterPro" id="IPR011004">
    <property type="entry name" value="Trimer_LpxA-like_sf"/>
</dbReference>
<evidence type="ECO:0000256" key="1">
    <source>
        <dbReference type="ARBA" id="ARBA00022679"/>
    </source>
</evidence>
<accession>C4ZEM4</accession>
<dbReference type="Pfam" id="PF00132">
    <property type="entry name" value="Hexapep"/>
    <property type="match status" value="1"/>
</dbReference>
<keyword evidence="1 3" id="KW-0808">Transferase</keyword>
<dbReference type="PROSITE" id="PS00101">
    <property type="entry name" value="HEXAPEP_TRANSFERASES"/>
    <property type="match status" value="1"/>
</dbReference>
<dbReference type="HOGENOM" id="CLU_051638_6_1_9"/>
<dbReference type="InterPro" id="IPR018357">
    <property type="entry name" value="Hexapep_transf_CS"/>
</dbReference>
<dbReference type="InterPro" id="IPR051159">
    <property type="entry name" value="Hexapeptide_acetyltransf"/>
</dbReference>
<dbReference type="Gene3D" id="2.160.10.10">
    <property type="entry name" value="Hexapeptide repeat proteins"/>
    <property type="match status" value="1"/>
</dbReference>
<dbReference type="EMBL" id="CP001107">
    <property type="protein sequence ID" value="ACR74540.1"/>
    <property type="molecule type" value="Genomic_DNA"/>
</dbReference>
<name>C4ZEM4_AGARV</name>
<gene>
    <name evidence="3" type="ordered locus">EUBREC_0754</name>
</gene>
<dbReference type="PANTHER" id="PTHR23416">
    <property type="entry name" value="SIALIC ACID SYNTHASE-RELATED"/>
    <property type="match status" value="1"/>
</dbReference>
<organism evidence="3 4">
    <name type="scientific">Agathobacter rectalis (strain ATCC 33656 / DSM 3377 / JCM 17463 / KCTC 5835 / VPI 0990)</name>
    <name type="common">Eubacterium rectale</name>
    <dbReference type="NCBI Taxonomy" id="515619"/>
    <lineage>
        <taxon>Bacteria</taxon>
        <taxon>Bacillati</taxon>
        <taxon>Bacillota</taxon>
        <taxon>Clostridia</taxon>
        <taxon>Lachnospirales</taxon>
        <taxon>Lachnospiraceae</taxon>
        <taxon>Agathobacter</taxon>
    </lineage>
</organism>
<dbReference type="Proteomes" id="UP000001477">
    <property type="component" value="Chromosome"/>
</dbReference>
<protein>
    <submittedName>
        <fullName evidence="3">Galactoside acetyltransferase (LacA)</fullName>
    </submittedName>
</protein>
<dbReference type="AlphaFoldDB" id="C4ZEM4"/>
<evidence type="ECO:0000313" key="4">
    <source>
        <dbReference type="Proteomes" id="UP000001477"/>
    </source>
</evidence>
<evidence type="ECO:0000256" key="2">
    <source>
        <dbReference type="ARBA" id="ARBA00022737"/>
    </source>
</evidence>
<dbReference type="KEGG" id="ere:EUBREC_0754"/>